<dbReference type="Pfam" id="PF01903">
    <property type="entry name" value="CbiX"/>
    <property type="match status" value="2"/>
</dbReference>
<reference evidence="3" key="1">
    <citation type="submission" date="2020-02" db="EMBL/GenBank/DDBJ databases">
        <authorList>
            <person name="Meier V. D."/>
        </authorList>
    </citation>
    <scope>NUCLEOTIDE SEQUENCE</scope>
    <source>
        <strain evidence="3">AVDCRST_MAG41</strain>
    </source>
</reference>
<name>A0A6J4H5X9_9ACTN</name>
<dbReference type="Gene3D" id="3.40.50.1400">
    <property type="match status" value="2"/>
</dbReference>
<evidence type="ECO:0000256" key="1">
    <source>
        <dbReference type="ARBA" id="ARBA00022723"/>
    </source>
</evidence>
<gene>
    <name evidence="3" type="ORF">AVDCRST_MAG41-212</name>
</gene>
<dbReference type="SUPFAM" id="SSF53800">
    <property type="entry name" value="Chelatase"/>
    <property type="match status" value="2"/>
</dbReference>
<dbReference type="GO" id="GO:0051266">
    <property type="term" value="F:sirohydrochlorin ferrochelatase activity"/>
    <property type="evidence" value="ECO:0007669"/>
    <property type="project" value="UniProtKB-EC"/>
</dbReference>
<dbReference type="EMBL" id="CADCTP010000020">
    <property type="protein sequence ID" value="CAA9215796.1"/>
    <property type="molecule type" value="Genomic_DNA"/>
</dbReference>
<dbReference type="PANTHER" id="PTHR33542:SF5">
    <property type="entry name" value="FERROCHELATASE CHE1"/>
    <property type="match status" value="1"/>
</dbReference>
<keyword evidence="1" id="KW-0479">Metal-binding</keyword>
<dbReference type="PANTHER" id="PTHR33542">
    <property type="entry name" value="SIROHYDROCHLORIN FERROCHELATASE, CHLOROPLASTIC"/>
    <property type="match status" value="1"/>
</dbReference>
<dbReference type="GO" id="GO:0046872">
    <property type="term" value="F:metal ion binding"/>
    <property type="evidence" value="ECO:0007669"/>
    <property type="project" value="UniProtKB-KW"/>
</dbReference>
<proteinExistence type="predicted"/>
<dbReference type="InterPro" id="IPR050963">
    <property type="entry name" value="Sirohydro_Cobaltochel/CbiX"/>
</dbReference>
<evidence type="ECO:0000313" key="3">
    <source>
        <dbReference type="EMBL" id="CAA9215796.1"/>
    </source>
</evidence>
<protein>
    <submittedName>
        <fullName evidence="3">Sirohydrochlorin ferrochelatase SirB</fullName>
        <ecNumber evidence="3">4.99.1.4</ecNumber>
    </submittedName>
</protein>
<dbReference type="AlphaFoldDB" id="A0A6J4H5X9"/>
<accession>A0A6J4H5X9</accession>
<dbReference type="EC" id="4.99.1.4" evidence="3"/>
<organism evidence="3">
    <name type="scientific">uncultured Mycobacteriales bacterium</name>
    <dbReference type="NCBI Taxonomy" id="581187"/>
    <lineage>
        <taxon>Bacteria</taxon>
        <taxon>Bacillati</taxon>
        <taxon>Actinomycetota</taxon>
        <taxon>Actinomycetes</taxon>
        <taxon>Mycobacteriales</taxon>
        <taxon>environmental samples</taxon>
    </lineage>
</organism>
<evidence type="ECO:0000256" key="2">
    <source>
        <dbReference type="ARBA" id="ARBA00023239"/>
    </source>
</evidence>
<sequence length="193" mass="19038">MPAWIELVEPGVPGVLAAIPTEARAVLVPLLLSSGYHDRVDLPAAVAATRPGTARAAVLGPDPLLAVALADRLAEAGSRPEDAVVLAAAGSSDPDAVASVRVQAGLLAAELAARTGRAVPVTVGFGSAAEPDVRTAVTAARAGSERVAVAPYLLAPGFFADRLAGVGADVVAAPLGAHPAVAELVARRASTAG</sequence>
<dbReference type="InterPro" id="IPR002762">
    <property type="entry name" value="CbiX-like"/>
</dbReference>
<keyword evidence="2 3" id="KW-0456">Lyase</keyword>